<dbReference type="EMBL" id="CP045901">
    <property type="protein sequence ID" value="QQP37652.1"/>
    <property type="molecule type" value="Genomic_DNA"/>
</dbReference>
<dbReference type="Gene3D" id="3.30.420.10">
    <property type="entry name" value="Ribonuclease H-like superfamily/Ribonuclease H"/>
    <property type="match status" value="1"/>
</dbReference>
<reference evidence="3" key="1">
    <citation type="submission" date="2021-01" db="EMBL/GenBank/DDBJ databases">
        <title>Caligus Genome Assembly.</title>
        <authorList>
            <person name="Gallardo-Escarate C."/>
        </authorList>
    </citation>
    <scope>NUCLEOTIDE SEQUENCE [LARGE SCALE GENOMIC DNA]</scope>
</reference>
<sequence>METPDFRSYFLIRIKLARTVNEIHGDLLSTFPESCPGLSTLQRWHTEFDKGVFALEKKTRPGRPRETRTEENVARVKRLVEDNPRMTNRQVCRGVPKFFRLPTGVSGSRLPSVLVPHQLSETNKTQRVKCCQDLLKLFQDHGEDFLGSHLLVQDDLGAAHGGPVLDPPCETDSEEDDNSDGVHLQAEAGIDHCTTCRDHSRPTHHDRVPEDDWIALSQPEKGQDPAERLSPHVGNARPHTATDNREFLTRGDVEPVKQSPYSPDLNLCDRLLFRKLKHLLREDEFGGHEEATLAVQRAMKRVSEDELYDQLRKLQGHCHDVIAVGGDYVY</sequence>
<feature type="region of interest" description="Disordered" evidence="1">
    <location>
        <begin position="159"/>
        <end position="180"/>
    </location>
</feature>
<dbReference type="AlphaFoldDB" id="A0A7T8GTT0"/>
<accession>A0A7T8GTT0</accession>
<feature type="region of interest" description="Disordered" evidence="1">
    <location>
        <begin position="219"/>
        <end position="242"/>
    </location>
</feature>
<dbReference type="PANTHER" id="PTHR46060:SF1">
    <property type="entry name" value="MARINER MOS1 TRANSPOSASE-LIKE PROTEIN"/>
    <property type="match status" value="1"/>
</dbReference>
<dbReference type="PANTHER" id="PTHR46060">
    <property type="entry name" value="MARINER MOS1 TRANSPOSASE-LIKE PROTEIN"/>
    <property type="match status" value="1"/>
</dbReference>
<feature type="compositionally biased region" description="Basic and acidic residues" evidence="1">
    <location>
        <begin position="221"/>
        <end position="230"/>
    </location>
</feature>
<name>A0A7T8GTT0_CALRO</name>
<organism evidence="2 3">
    <name type="scientific">Caligus rogercresseyi</name>
    <name type="common">Sea louse</name>
    <dbReference type="NCBI Taxonomy" id="217165"/>
    <lineage>
        <taxon>Eukaryota</taxon>
        <taxon>Metazoa</taxon>
        <taxon>Ecdysozoa</taxon>
        <taxon>Arthropoda</taxon>
        <taxon>Crustacea</taxon>
        <taxon>Multicrustacea</taxon>
        <taxon>Hexanauplia</taxon>
        <taxon>Copepoda</taxon>
        <taxon>Siphonostomatoida</taxon>
        <taxon>Caligidae</taxon>
        <taxon>Caligus</taxon>
    </lineage>
</organism>
<protein>
    <submittedName>
        <fullName evidence="2">Transposase</fullName>
    </submittedName>
</protein>
<keyword evidence="3" id="KW-1185">Reference proteome</keyword>
<dbReference type="InterPro" id="IPR052709">
    <property type="entry name" value="Transposase-MT_Hybrid"/>
</dbReference>
<feature type="compositionally biased region" description="Acidic residues" evidence="1">
    <location>
        <begin position="169"/>
        <end position="179"/>
    </location>
</feature>
<gene>
    <name evidence="2" type="ORF">FKW44_018002</name>
</gene>
<evidence type="ECO:0000256" key="1">
    <source>
        <dbReference type="SAM" id="MobiDB-lite"/>
    </source>
</evidence>
<proteinExistence type="predicted"/>
<evidence type="ECO:0000313" key="3">
    <source>
        <dbReference type="Proteomes" id="UP000595437"/>
    </source>
</evidence>
<dbReference type="InterPro" id="IPR036397">
    <property type="entry name" value="RNaseH_sf"/>
</dbReference>
<evidence type="ECO:0000313" key="2">
    <source>
        <dbReference type="EMBL" id="QQP37652.1"/>
    </source>
</evidence>
<dbReference type="GO" id="GO:0003676">
    <property type="term" value="F:nucleic acid binding"/>
    <property type="evidence" value="ECO:0007669"/>
    <property type="project" value="InterPro"/>
</dbReference>
<dbReference type="Proteomes" id="UP000595437">
    <property type="component" value="Chromosome 12"/>
</dbReference>